<accession>A0A0K8RAU8</accession>
<evidence type="ECO:0000256" key="5">
    <source>
        <dbReference type="ARBA" id="ARBA00034321"/>
    </source>
</evidence>
<keyword evidence="2" id="KW-0964">Secreted</keyword>
<evidence type="ECO:0000256" key="6">
    <source>
        <dbReference type="SAM" id="SignalP"/>
    </source>
</evidence>
<organism evidence="7">
    <name type="scientific">Ixodes ricinus</name>
    <name type="common">Common tick</name>
    <name type="synonym">Acarus ricinus</name>
    <dbReference type="NCBI Taxonomy" id="34613"/>
    <lineage>
        <taxon>Eukaryota</taxon>
        <taxon>Metazoa</taxon>
        <taxon>Ecdysozoa</taxon>
        <taxon>Arthropoda</taxon>
        <taxon>Chelicerata</taxon>
        <taxon>Arachnida</taxon>
        <taxon>Acari</taxon>
        <taxon>Parasitiformes</taxon>
        <taxon>Ixodida</taxon>
        <taxon>Ixodoidea</taxon>
        <taxon>Ixodidae</taxon>
        <taxon>Ixodinae</taxon>
        <taxon>Ixodes</taxon>
    </lineage>
</organism>
<reference evidence="7" key="1">
    <citation type="submission" date="2012-12" db="EMBL/GenBank/DDBJ databases">
        <title>Identification and characterization of a phenylalanine ammonia-lyase gene family in Isatis indigotica Fort.</title>
        <authorList>
            <person name="Liu Q."/>
            <person name="Chen J."/>
            <person name="Zhou X."/>
            <person name="Di P."/>
            <person name="Xiao Y."/>
            <person name="Xuan H."/>
            <person name="Zhang L."/>
            <person name="Chen W."/>
        </authorList>
    </citation>
    <scope>NUCLEOTIDE SEQUENCE</scope>
    <source>
        <tissue evidence="7">Salivary gland</tissue>
    </source>
</reference>
<dbReference type="InterPro" id="IPR021971">
    <property type="entry name" value="Salp15"/>
</dbReference>
<name>A0A0K8RAU8_IXORI</name>
<protein>
    <submittedName>
        <fullName evidence="7">Putative salp15</fullName>
    </submittedName>
</protein>
<evidence type="ECO:0000256" key="1">
    <source>
        <dbReference type="ARBA" id="ARBA00004613"/>
    </source>
</evidence>
<feature type="chain" id="PRO_5005517173" evidence="6">
    <location>
        <begin position="32"/>
        <end position="128"/>
    </location>
</feature>
<evidence type="ECO:0000256" key="2">
    <source>
        <dbReference type="ARBA" id="ARBA00022525"/>
    </source>
</evidence>
<comment type="similarity">
    <text evidence="5">Belongs to the salp15 family.</text>
</comment>
<dbReference type="GO" id="GO:0005576">
    <property type="term" value="C:extracellular region"/>
    <property type="evidence" value="ECO:0007669"/>
    <property type="project" value="UniProtKB-SubCell"/>
</dbReference>
<dbReference type="Pfam" id="PF12115">
    <property type="entry name" value="Salp15"/>
    <property type="match status" value="1"/>
</dbReference>
<keyword evidence="3 6" id="KW-0732">Signal</keyword>
<comment type="subcellular location">
    <subcellularLocation>
        <location evidence="1">Secreted</location>
    </subcellularLocation>
</comment>
<sequence length="128" mass="14151">MKNTGLFFFIMRTTRLIVALFLLFAICKAAAAKVEIKGMQHIAPNCEKTVRDLCKNTTVTLEEVLVTPRECKVTCTYRLPGAKTVLRNDVWVQNRDSETVNLPEGMPCAFGAACDGSGKCICESCIEK</sequence>
<proteinExistence type="evidence at transcript level"/>
<feature type="signal peptide" evidence="6">
    <location>
        <begin position="1"/>
        <end position="31"/>
    </location>
</feature>
<dbReference type="EMBL" id="GADI01005521">
    <property type="protein sequence ID" value="JAA68287.1"/>
    <property type="molecule type" value="mRNA"/>
</dbReference>
<keyword evidence="4" id="KW-0325">Glycoprotein</keyword>
<evidence type="ECO:0000313" key="7">
    <source>
        <dbReference type="EMBL" id="JAA68287.1"/>
    </source>
</evidence>
<dbReference type="AlphaFoldDB" id="A0A0K8RAU8"/>
<evidence type="ECO:0000256" key="3">
    <source>
        <dbReference type="ARBA" id="ARBA00022729"/>
    </source>
</evidence>
<evidence type="ECO:0000256" key="4">
    <source>
        <dbReference type="ARBA" id="ARBA00023180"/>
    </source>
</evidence>